<dbReference type="Pfam" id="PF14260">
    <property type="entry name" value="zf-C4pol"/>
    <property type="match status" value="1"/>
</dbReference>
<evidence type="ECO:0000256" key="7">
    <source>
        <dbReference type="ARBA" id="ARBA00022833"/>
    </source>
</evidence>
<dbReference type="InterPro" id="IPR030559">
    <property type="entry name" value="PolZ_Rev3"/>
</dbReference>
<keyword evidence="13" id="KW-0235">DNA replication</keyword>
<keyword evidence="8 13" id="KW-0239">DNA-directed DNA polymerase</keyword>
<dbReference type="GO" id="GO:0000724">
    <property type="term" value="P:double-strand break repair via homologous recombination"/>
    <property type="evidence" value="ECO:0007669"/>
    <property type="project" value="TreeGrafter"/>
</dbReference>
<evidence type="ECO:0000256" key="4">
    <source>
        <dbReference type="ARBA" id="ARBA00022695"/>
    </source>
</evidence>
<feature type="region of interest" description="Disordered" evidence="14">
    <location>
        <begin position="1"/>
        <end position="58"/>
    </location>
</feature>
<dbReference type="GO" id="GO:0016035">
    <property type="term" value="C:zeta DNA polymerase complex"/>
    <property type="evidence" value="ECO:0007669"/>
    <property type="project" value="InterPro"/>
</dbReference>
<evidence type="ECO:0000256" key="6">
    <source>
        <dbReference type="ARBA" id="ARBA00022763"/>
    </source>
</evidence>
<dbReference type="InterPro" id="IPR025687">
    <property type="entry name" value="Znf-C4pol"/>
</dbReference>
<dbReference type="InterPro" id="IPR042087">
    <property type="entry name" value="DNA_pol_B_thumb"/>
</dbReference>
<evidence type="ECO:0000256" key="8">
    <source>
        <dbReference type="ARBA" id="ARBA00022932"/>
    </source>
</evidence>
<reference evidence="19" key="1">
    <citation type="journal article" date="2017" name="Nat. Commun.">
        <title>The asparagus genome sheds light on the origin and evolution of a young Y chromosome.</title>
        <authorList>
            <person name="Harkess A."/>
            <person name="Zhou J."/>
            <person name="Xu C."/>
            <person name="Bowers J.E."/>
            <person name="Van der Hulst R."/>
            <person name="Ayyampalayam S."/>
            <person name="Mercati F."/>
            <person name="Riccardi P."/>
            <person name="McKain M.R."/>
            <person name="Kakrana A."/>
            <person name="Tang H."/>
            <person name="Ray J."/>
            <person name="Groenendijk J."/>
            <person name="Arikit S."/>
            <person name="Mathioni S.M."/>
            <person name="Nakano M."/>
            <person name="Shan H."/>
            <person name="Telgmann-Rauber A."/>
            <person name="Kanno A."/>
            <person name="Yue Z."/>
            <person name="Chen H."/>
            <person name="Li W."/>
            <person name="Chen Y."/>
            <person name="Xu X."/>
            <person name="Zhang Y."/>
            <person name="Luo S."/>
            <person name="Chen H."/>
            <person name="Gao J."/>
            <person name="Mao Z."/>
            <person name="Pires J.C."/>
            <person name="Luo M."/>
            <person name="Kudrna D."/>
            <person name="Wing R.A."/>
            <person name="Meyers B.C."/>
            <person name="Yi K."/>
            <person name="Kong H."/>
            <person name="Lavrijsen P."/>
            <person name="Sunseri F."/>
            <person name="Falavigna A."/>
            <person name="Ye Y."/>
            <person name="Leebens-Mack J.H."/>
            <person name="Chen G."/>
        </authorList>
    </citation>
    <scope>NUCLEOTIDE SEQUENCE [LARGE SCALE GENOMIC DNA]</scope>
    <source>
        <strain evidence="19">cv. DH0086</strain>
    </source>
</reference>
<feature type="domain" description="DNA-directed DNA polymerase family B multifunctional" evidence="15">
    <location>
        <begin position="840"/>
        <end position="1129"/>
    </location>
</feature>
<dbReference type="FunFam" id="3.30.420.10:FF:000082">
    <property type="entry name" value="DNA polymerase"/>
    <property type="match status" value="1"/>
</dbReference>
<dbReference type="Gene3D" id="1.10.287.690">
    <property type="entry name" value="Helix hairpin bin"/>
    <property type="match status" value="1"/>
</dbReference>
<keyword evidence="13" id="KW-0004">4Fe-4S</keyword>
<keyword evidence="7 13" id="KW-0862">Zinc</keyword>
<dbReference type="InterPro" id="IPR017964">
    <property type="entry name" value="DNA-dir_DNA_pol_B_CS"/>
</dbReference>
<evidence type="ECO:0000259" key="15">
    <source>
        <dbReference type="Pfam" id="PF00136"/>
    </source>
</evidence>
<dbReference type="SMART" id="SM00486">
    <property type="entry name" value="POLBc"/>
    <property type="match status" value="1"/>
</dbReference>
<dbReference type="SUPFAM" id="SSF56672">
    <property type="entry name" value="DNA/RNA polymerases"/>
    <property type="match status" value="1"/>
</dbReference>
<dbReference type="GO" id="GO:0003887">
    <property type="term" value="F:DNA-directed DNA polymerase activity"/>
    <property type="evidence" value="ECO:0007669"/>
    <property type="project" value="UniProtKB-KW"/>
</dbReference>
<comment type="catalytic activity">
    <reaction evidence="12 13">
        <text>DNA(n) + a 2'-deoxyribonucleoside 5'-triphosphate = DNA(n+1) + diphosphate</text>
        <dbReference type="Rhea" id="RHEA:22508"/>
        <dbReference type="Rhea" id="RHEA-COMP:17339"/>
        <dbReference type="Rhea" id="RHEA-COMP:17340"/>
        <dbReference type="ChEBI" id="CHEBI:33019"/>
        <dbReference type="ChEBI" id="CHEBI:61560"/>
        <dbReference type="ChEBI" id="CHEBI:173112"/>
        <dbReference type="EC" id="2.7.7.7"/>
    </reaction>
</comment>
<evidence type="ECO:0000256" key="3">
    <source>
        <dbReference type="ARBA" id="ARBA00022679"/>
    </source>
</evidence>
<feature type="domain" description="C4-type zinc-finger of DNA polymerase delta" evidence="17">
    <location>
        <begin position="1198"/>
        <end position="1246"/>
    </location>
</feature>
<feature type="domain" description="DNA-directed DNA polymerase family B exonuclease" evidence="16">
    <location>
        <begin position="544"/>
        <end position="741"/>
    </location>
</feature>
<dbReference type="PANTHER" id="PTHR45812">
    <property type="entry name" value="DNA POLYMERASE ZETA CATALYTIC SUBUNIT"/>
    <property type="match status" value="1"/>
</dbReference>
<dbReference type="GO" id="GO:0008270">
    <property type="term" value="F:zinc ion binding"/>
    <property type="evidence" value="ECO:0007669"/>
    <property type="project" value="UniProtKB-KW"/>
</dbReference>
<keyword evidence="19" id="KW-1185">Reference proteome</keyword>
<dbReference type="Gramene" id="ONK63448">
    <property type="protein sequence ID" value="ONK63448"/>
    <property type="gene ID" value="A4U43_C07F15260"/>
</dbReference>
<dbReference type="InterPro" id="IPR036397">
    <property type="entry name" value="RNaseH_sf"/>
</dbReference>
<evidence type="ECO:0000256" key="9">
    <source>
        <dbReference type="ARBA" id="ARBA00023004"/>
    </source>
</evidence>
<dbReference type="GO" id="GO:0000166">
    <property type="term" value="F:nucleotide binding"/>
    <property type="evidence" value="ECO:0007669"/>
    <property type="project" value="InterPro"/>
</dbReference>
<gene>
    <name evidence="18" type="ORF">A4U43_C07F15260</name>
</gene>
<accession>A0A5P1EC59</accession>
<dbReference type="Proteomes" id="UP000243459">
    <property type="component" value="Chromosome 7"/>
</dbReference>
<comment type="subcellular location">
    <subcellularLocation>
        <location evidence="13">Nucleus</location>
    </subcellularLocation>
</comment>
<dbReference type="Pfam" id="PF00136">
    <property type="entry name" value="DNA_pol_B"/>
    <property type="match status" value="1"/>
</dbReference>
<comment type="cofactor">
    <cofactor evidence="1 13">
        <name>[4Fe-4S] cluster</name>
        <dbReference type="ChEBI" id="CHEBI:49883"/>
    </cofactor>
</comment>
<keyword evidence="3 13" id="KW-0808">Transferase</keyword>
<dbReference type="PROSITE" id="PS00116">
    <property type="entry name" value="DNA_POLYMERASE_B"/>
    <property type="match status" value="1"/>
</dbReference>
<evidence type="ECO:0000256" key="12">
    <source>
        <dbReference type="ARBA" id="ARBA00049244"/>
    </source>
</evidence>
<keyword evidence="13" id="KW-0238">DNA-binding</keyword>
<dbReference type="Pfam" id="PF03104">
    <property type="entry name" value="DNA_pol_B_exo1"/>
    <property type="match status" value="1"/>
</dbReference>
<evidence type="ECO:0000256" key="10">
    <source>
        <dbReference type="ARBA" id="ARBA00023014"/>
    </source>
</evidence>
<dbReference type="InterPro" id="IPR006172">
    <property type="entry name" value="DNA-dir_DNA_pol_B"/>
</dbReference>
<evidence type="ECO:0000256" key="13">
    <source>
        <dbReference type="RuleBase" id="RU000442"/>
    </source>
</evidence>
<evidence type="ECO:0000256" key="14">
    <source>
        <dbReference type="SAM" id="MobiDB-lite"/>
    </source>
</evidence>
<keyword evidence="6" id="KW-0227">DNA damage</keyword>
<dbReference type="SUPFAM" id="SSF53098">
    <property type="entry name" value="Ribonuclease H-like"/>
    <property type="match status" value="1"/>
</dbReference>
<dbReference type="InterPro" id="IPR043502">
    <property type="entry name" value="DNA/RNA_pol_sf"/>
</dbReference>
<dbReference type="EMBL" id="CM007387">
    <property type="protein sequence ID" value="ONK63448.1"/>
    <property type="molecule type" value="Genomic_DNA"/>
</dbReference>
<dbReference type="GO" id="GO:0005634">
    <property type="term" value="C:nucleus"/>
    <property type="evidence" value="ECO:0007669"/>
    <property type="project" value="UniProtKB-SubCell"/>
</dbReference>
<dbReference type="GO" id="GO:0042276">
    <property type="term" value="P:error-prone translesion synthesis"/>
    <property type="evidence" value="ECO:0007669"/>
    <property type="project" value="TreeGrafter"/>
</dbReference>
<keyword evidence="5 13" id="KW-0479">Metal-binding</keyword>
<dbReference type="InterPro" id="IPR012337">
    <property type="entry name" value="RNaseH-like_sf"/>
</dbReference>
<dbReference type="InterPro" id="IPR006133">
    <property type="entry name" value="DNA-dir_DNA_pol_B_exonuc"/>
</dbReference>
<dbReference type="GO" id="GO:0006260">
    <property type="term" value="P:DNA replication"/>
    <property type="evidence" value="ECO:0007669"/>
    <property type="project" value="UniProtKB-KW"/>
</dbReference>
<evidence type="ECO:0000313" key="19">
    <source>
        <dbReference type="Proteomes" id="UP000243459"/>
    </source>
</evidence>
<keyword evidence="11" id="KW-0234">DNA repair</keyword>
<comment type="similarity">
    <text evidence="2 13">Belongs to the DNA polymerase type-B family.</text>
</comment>
<dbReference type="InterPro" id="IPR006134">
    <property type="entry name" value="DNA-dir_DNA_pol_B_multi_dom"/>
</dbReference>
<dbReference type="FunFam" id="1.10.132.60:FF:000007">
    <property type="entry name" value="DNA polymerase"/>
    <property type="match status" value="1"/>
</dbReference>
<name>A0A5P1EC59_ASPOF</name>
<dbReference type="AlphaFoldDB" id="A0A5P1EC59"/>
<keyword evidence="13" id="KW-0539">Nucleus</keyword>
<dbReference type="GO" id="GO:0003677">
    <property type="term" value="F:DNA binding"/>
    <property type="evidence" value="ECO:0007669"/>
    <property type="project" value="UniProtKB-KW"/>
</dbReference>
<dbReference type="GO" id="GO:0051539">
    <property type="term" value="F:4 iron, 4 sulfur cluster binding"/>
    <property type="evidence" value="ECO:0007669"/>
    <property type="project" value="UniProtKB-KW"/>
</dbReference>
<dbReference type="PANTHER" id="PTHR45812:SF1">
    <property type="entry name" value="DNA POLYMERASE ZETA CATALYTIC SUBUNIT"/>
    <property type="match status" value="1"/>
</dbReference>
<evidence type="ECO:0000256" key="2">
    <source>
        <dbReference type="ARBA" id="ARBA00005755"/>
    </source>
</evidence>
<keyword evidence="10 13" id="KW-0411">Iron-sulfur</keyword>
<dbReference type="EC" id="2.7.7.7" evidence="13"/>
<dbReference type="CDD" id="cd05778">
    <property type="entry name" value="DNA_polB_zeta_exo"/>
    <property type="match status" value="1"/>
</dbReference>
<keyword evidence="9 13" id="KW-0408">Iron</keyword>
<dbReference type="Gene3D" id="3.90.1600.10">
    <property type="entry name" value="Palm domain of DNA polymerase"/>
    <property type="match status" value="1"/>
</dbReference>
<keyword evidence="4 13" id="KW-0548">Nucleotidyltransferase</keyword>
<evidence type="ECO:0000313" key="18">
    <source>
        <dbReference type="EMBL" id="ONK63448.1"/>
    </source>
</evidence>
<keyword evidence="13" id="KW-0863">Zinc-finger</keyword>
<dbReference type="Gene3D" id="1.10.132.60">
    <property type="entry name" value="DNA polymerase family B, C-terminal domain"/>
    <property type="match status" value="1"/>
</dbReference>
<evidence type="ECO:0000256" key="1">
    <source>
        <dbReference type="ARBA" id="ARBA00001966"/>
    </source>
</evidence>
<protein>
    <recommendedName>
        <fullName evidence="13">DNA polymerase</fullName>
        <ecNumber evidence="13">2.7.7.7</ecNumber>
    </recommendedName>
</protein>
<dbReference type="Gene3D" id="3.30.420.10">
    <property type="entry name" value="Ribonuclease H-like superfamily/Ribonuclease H"/>
    <property type="match status" value="1"/>
</dbReference>
<evidence type="ECO:0000259" key="17">
    <source>
        <dbReference type="Pfam" id="PF14260"/>
    </source>
</evidence>
<evidence type="ECO:0000256" key="11">
    <source>
        <dbReference type="ARBA" id="ARBA00023204"/>
    </source>
</evidence>
<dbReference type="InterPro" id="IPR023211">
    <property type="entry name" value="DNA_pol_palm_dom_sf"/>
</dbReference>
<evidence type="ECO:0000259" key="16">
    <source>
        <dbReference type="Pfam" id="PF03104"/>
    </source>
</evidence>
<evidence type="ECO:0000256" key="5">
    <source>
        <dbReference type="ARBA" id="ARBA00022723"/>
    </source>
</evidence>
<organism evidence="18 19">
    <name type="scientific">Asparagus officinalis</name>
    <name type="common">Garden asparagus</name>
    <dbReference type="NCBI Taxonomy" id="4686"/>
    <lineage>
        <taxon>Eukaryota</taxon>
        <taxon>Viridiplantae</taxon>
        <taxon>Streptophyta</taxon>
        <taxon>Embryophyta</taxon>
        <taxon>Tracheophyta</taxon>
        <taxon>Spermatophyta</taxon>
        <taxon>Magnoliopsida</taxon>
        <taxon>Liliopsida</taxon>
        <taxon>Asparagales</taxon>
        <taxon>Asparagaceae</taxon>
        <taxon>Asparagoideae</taxon>
        <taxon>Asparagus</taxon>
    </lineage>
</organism>
<feature type="compositionally biased region" description="Basic and acidic residues" evidence="14">
    <location>
        <begin position="1"/>
        <end position="15"/>
    </location>
</feature>
<proteinExistence type="inferred from homology"/>
<sequence length="1277" mass="143171">MTSGRDKYSVREVERCSSTGSSKKQKRNKLLRGPLPFSFKQEGQKSSEPACLASPYDQDMKSDCESSFSSGSKMNRRCDTALKTYDEKGELAALNSVRDLMRRKRCLRTEQLDTVVKNIEMMDLCTEELIHHKSESEICTVVPQECPTIKSCSMAQASRVREKLSHSKPCIHPVHTDGGQSLHSDLCSPTNQMSSVSFLRNQAMQSNMPPYKKLHLQQESADGGCVGANNESQGFVQKSMSLFVENLNVDGLEFHKFNKQFADGPHEEKMGICKRNLTTINVQQPVMHDTKEHKNDLDNEITEHINSPLNRDLYTCNNLSKLTDTGYIEMTFSTRPPSRDELGDLSGDSAGIMAHAEDSVCINTGRQCEDDVLPFFSRNFEDGKSMKLLNDENLIFHQDSALGVPIHFQNDGSVLYLLTHAFLPPTLESVEQWLLEGMQGNHLNLSAGNACGEVSANAIDSHCLKPDLSSQASIEVMGAKNHDSRVDVSSTGKQGTSLHFKGNVINNDFHDLSQISGPYKEDKLGLTPLSQTGFRDPASIGGGQQLTVLSMEVLAESRGDLLPDPKVDAINVISLAIQEDSNHAIEVHILMRCNSDELFRRHVDGVSNCQFSSFNDEKLLLDHFVGMITSFDPDILMGWEIQGGSLGFLAERAAHLGVNLLKKISRVPSHETKFKASDLANPEPSNEQNMMLVSDTVPDVSIIEDEWGRTHASGIHVTGRIVLNIWRLMRAELNLNMYSVEAVAEEVLRRKIPSISSQVLKNWFLSGPGRARYRCIEYVIERAKLNLEIMNQLDMINRTSELARVFGIDFFSVLSRGSQFRVESMLLRLAHTQNYLAISPGNQQIFNARQLALKLIANVTYGYTAAGFSGRMPCAELADSIVQCGRRTLERAISFVNQHDKWKARVVYGDTDSMFVLLKGRSREEAFRIGNEIASAITSMNPDPVTLKMEKVYHPCFLLTKKRYVGYSYETPDQEKPIFDAKGTETVRRDTCPAVAKTLERSIRLFFEHQDISAIKTYLQRQWRRILSGKVSLQDFVFSKEVRLGTYSSRASTLPPAAIVATKAMQNDPRAEPRYGERIPYVVIHGEPGARLVDMVVSPYVLLDINSAYRLNELYYIKKQIIPALQRVFGLVGADLNQWFSDLPRLVRPTLAKRHNIVPRSESLNEIDSDIRSESSKMLPSKRRRIDAYYISKHCTLCAAVIGNTSKLEREIQHLVSICRHCGGGDWIIEGGVKCTSLACSVFYERRKIQKELQATSSLAAAAEFYPSFLIRCSFCI</sequence>